<sequence>MLRPPSTAGSPSCPAERSARRPESRCERKISQDGRSGVQIGWPTSPVRPPERDRSAPTACGEPEGSSRTRTATGEVLVKFRVLGVLAVHDDAGLPVAVPPGHPSRLLTGLLLRAGHRVPIEELADLLWEADPPKSHRANLQTHVSRLRRLLPGVSIRREVAGYRIEVDPADIDAHLFGREVDAGLRAADRGEYVRAEAHLRQALARCHGPPLVASGVGAFAADLARLAELRLVAEEALLGVEVGGGRHRAAIVRARALVQEHPLREPMWALLMEALARDGRFAEALDTFHQVRGILRDELGTAPGQRLTAIHRAVLQGKPPADRRTTARPPAGADPVCQVPLATADFTGQDKALSDLVTRLTPTDRPAPPIVVVSGPPGVGKTTLAVHAAHALRADYPDGALFIRLSGATRQARAPGEVLLDLIQGIGGSTSPGRDNVETRSAAWRALAADRRLLVVLDDAATGNELLPLLPGTAGCAVLVTSRRRITDLPGAGLLLVQPLTDEQGLVMLRRIVGVDRVAADAAAAERIRDYCANLPLALRIAGARLAARPDLSLADFAERLADERRRLDELSTSDHAVRGSLRLSYQDLDPTARQLLRRLAVLGTREVPAAALALLAGTDAVRADAAVEHLVGANLLDTTTTGQGEPRYRLHDLLRTFGRERAVLEEPAADLDLALKGLVAAAATAARAATARLPYPSFNPAPPQATAGTTPPAVLLRQVRKDPRTWLRTERSNLVAACRYAAARGWLDLAVGLAAALNSHLWTEGRLDELAQVHRAVRLAATRLGDQEHLAWSVFMNARLAGMRGELDVARRGFRDARDRAAGRSMPQLVGHSLAASSLYRAEGRAGDETSVRYGRLAVAVFRRIGDRAGEVEALRATALALNRPDRPGAALAVLDDALPIIDRLDDPMARAMLLNARAGILTVAGRYAEGARDCRRCIDLLRGIGERVLRAYAHSQLGYLLLGLDRVDEAVPEFATALDLGVEFGDQTLITCMERNLALNLCRLGLDRQAADVVGRCAETLRRLGNLGRASLTLRLLAVVHERLGDRAGATAARLVADRTAAADLFNDERLALLRRLVEGPIGEPA</sequence>
<dbReference type="SUPFAM" id="SSF48452">
    <property type="entry name" value="TPR-like"/>
    <property type="match status" value="2"/>
</dbReference>
<evidence type="ECO:0000256" key="2">
    <source>
        <dbReference type="ARBA" id="ARBA00023015"/>
    </source>
</evidence>
<keyword evidence="4" id="KW-0804">Transcription</keyword>
<accession>A0A4R0GS21</accession>
<dbReference type="InterPro" id="IPR003593">
    <property type="entry name" value="AAA+_ATPase"/>
</dbReference>
<feature type="region of interest" description="Disordered" evidence="6">
    <location>
        <begin position="1"/>
        <end position="72"/>
    </location>
</feature>
<proteinExistence type="inferred from homology"/>
<dbReference type="InterPro" id="IPR027417">
    <property type="entry name" value="P-loop_NTPase"/>
</dbReference>
<protein>
    <submittedName>
        <fullName evidence="8">AfsR/SARP family transcriptional regulator</fullName>
    </submittedName>
</protein>
<dbReference type="PANTHER" id="PTHR35807:SF1">
    <property type="entry name" value="TRANSCRIPTIONAL REGULATOR REDD"/>
    <property type="match status" value="1"/>
</dbReference>
<dbReference type="SMART" id="SM01043">
    <property type="entry name" value="BTAD"/>
    <property type="match status" value="1"/>
</dbReference>
<feature type="DNA-binding region" description="OmpR/PhoB-type" evidence="5">
    <location>
        <begin position="67"/>
        <end position="167"/>
    </location>
</feature>
<dbReference type="Pfam" id="PF00931">
    <property type="entry name" value="NB-ARC"/>
    <property type="match status" value="1"/>
</dbReference>
<name>A0A4R0GS21_9ACTN</name>
<evidence type="ECO:0000256" key="1">
    <source>
        <dbReference type="ARBA" id="ARBA00005820"/>
    </source>
</evidence>
<gene>
    <name evidence="8" type="ORF">E0H26_08770</name>
</gene>
<dbReference type="CDD" id="cd15831">
    <property type="entry name" value="BTAD"/>
    <property type="match status" value="1"/>
</dbReference>
<dbReference type="AlphaFoldDB" id="A0A4R0GS21"/>
<dbReference type="PROSITE" id="PS51755">
    <property type="entry name" value="OMPR_PHOB"/>
    <property type="match status" value="1"/>
</dbReference>
<dbReference type="InterPro" id="IPR005158">
    <property type="entry name" value="BTAD"/>
</dbReference>
<dbReference type="Gene3D" id="1.10.10.10">
    <property type="entry name" value="Winged helix-like DNA-binding domain superfamily/Winged helix DNA-binding domain"/>
    <property type="match status" value="2"/>
</dbReference>
<evidence type="ECO:0000256" key="5">
    <source>
        <dbReference type="PROSITE-ProRule" id="PRU01091"/>
    </source>
</evidence>
<dbReference type="InterPro" id="IPR051677">
    <property type="entry name" value="AfsR-DnrI-RedD_regulator"/>
</dbReference>
<dbReference type="GO" id="GO:0043531">
    <property type="term" value="F:ADP binding"/>
    <property type="evidence" value="ECO:0007669"/>
    <property type="project" value="InterPro"/>
</dbReference>
<evidence type="ECO:0000256" key="3">
    <source>
        <dbReference type="ARBA" id="ARBA00023125"/>
    </source>
</evidence>
<dbReference type="GO" id="GO:0003677">
    <property type="term" value="F:DNA binding"/>
    <property type="evidence" value="ECO:0007669"/>
    <property type="project" value="UniProtKB-UniRule"/>
</dbReference>
<dbReference type="Pfam" id="PF03704">
    <property type="entry name" value="BTAD"/>
    <property type="match status" value="1"/>
</dbReference>
<dbReference type="SMART" id="SM00862">
    <property type="entry name" value="Trans_reg_C"/>
    <property type="match status" value="1"/>
</dbReference>
<dbReference type="PANTHER" id="PTHR35807">
    <property type="entry name" value="TRANSCRIPTIONAL REGULATOR REDD-RELATED"/>
    <property type="match status" value="1"/>
</dbReference>
<dbReference type="InterPro" id="IPR058852">
    <property type="entry name" value="HTH_77"/>
</dbReference>
<dbReference type="PRINTS" id="PR00364">
    <property type="entry name" value="DISEASERSIST"/>
</dbReference>
<dbReference type="GO" id="GO:0000160">
    <property type="term" value="P:phosphorelay signal transduction system"/>
    <property type="evidence" value="ECO:0007669"/>
    <property type="project" value="InterPro"/>
</dbReference>
<comment type="similarity">
    <text evidence="1">Belongs to the AfsR/DnrI/RedD regulatory family.</text>
</comment>
<dbReference type="InterPro" id="IPR002182">
    <property type="entry name" value="NB-ARC"/>
</dbReference>
<dbReference type="Proteomes" id="UP000292274">
    <property type="component" value="Unassembled WGS sequence"/>
</dbReference>
<keyword evidence="2" id="KW-0805">Transcription regulation</keyword>
<comment type="caution">
    <text evidence="8">The sequence shown here is derived from an EMBL/GenBank/DDBJ whole genome shotgun (WGS) entry which is preliminary data.</text>
</comment>
<evidence type="ECO:0000256" key="6">
    <source>
        <dbReference type="SAM" id="MobiDB-lite"/>
    </source>
</evidence>
<dbReference type="OrthoDB" id="7628974at2"/>
<dbReference type="SUPFAM" id="SSF46894">
    <property type="entry name" value="C-terminal effector domain of the bipartite response regulators"/>
    <property type="match status" value="1"/>
</dbReference>
<dbReference type="InterPro" id="IPR016032">
    <property type="entry name" value="Sig_transdc_resp-reg_C-effctor"/>
</dbReference>
<evidence type="ECO:0000256" key="4">
    <source>
        <dbReference type="ARBA" id="ARBA00023163"/>
    </source>
</evidence>
<evidence type="ECO:0000259" key="7">
    <source>
        <dbReference type="PROSITE" id="PS51755"/>
    </source>
</evidence>
<dbReference type="SUPFAM" id="SSF52540">
    <property type="entry name" value="P-loop containing nucleoside triphosphate hydrolases"/>
    <property type="match status" value="1"/>
</dbReference>
<dbReference type="Pfam" id="PF25872">
    <property type="entry name" value="HTH_77"/>
    <property type="match status" value="1"/>
</dbReference>
<dbReference type="InterPro" id="IPR011990">
    <property type="entry name" value="TPR-like_helical_dom_sf"/>
</dbReference>
<keyword evidence="9" id="KW-1185">Reference proteome</keyword>
<dbReference type="Gene3D" id="3.40.50.300">
    <property type="entry name" value="P-loop containing nucleotide triphosphate hydrolases"/>
    <property type="match status" value="1"/>
</dbReference>
<dbReference type="Gene3D" id="1.25.40.10">
    <property type="entry name" value="Tetratricopeptide repeat domain"/>
    <property type="match status" value="2"/>
</dbReference>
<dbReference type="InterPro" id="IPR001867">
    <property type="entry name" value="OmpR/PhoB-type_DNA-bd"/>
</dbReference>
<dbReference type="InterPro" id="IPR036388">
    <property type="entry name" value="WH-like_DNA-bd_sf"/>
</dbReference>
<evidence type="ECO:0000313" key="9">
    <source>
        <dbReference type="Proteomes" id="UP000292274"/>
    </source>
</evidence>
<keyword evidence="3 5" id="KW-0238">DNA-binding</keyword>
<dbReference type="SMART" id="SM00382">
    <property type="entry name" value="AAA"/>
    <property type="match status" value="1"/>
</dbReference>
<evidence type="ECO:0000313" key="8">
    <source>
        <dbReference type="EMBL" id="TCB98461.1"/>
    </source>
</evidence>
<feature type="domain" description="OmpR/PhoB-type" evidence="7">
    <location>
        <begin position="67"/>
        <end position="167"/>
    </location>
</feature>
<organism evidence="8 9">
    <name type="scientific">Micromonospora zingiberis</name>
    <dbReference type="NCBI Taxonomy" id="2053011"/>
    <lineage>
        <taxon>Bacteria</taxon>
        <taxon>Bacillati</taxon>
        <taxon>Actinomycetota</taxon>
        <taxon>Actinomycetes</taxon>
        <taxon>Micromonosporales</taxon>
        <taxon>Micromonosporaceae</taxon>
        <taxon>Micromonospora</taxon>
    </lineage>
</organism>
<reference evidence="8 9" key="1">
    <citation type="submission" date="2019-02" db="EMBL/GenBank/DDBJ databases">
        <title>Jishengella sp. nov., isolated from a root of Zingiber montanum.</title>
        <authorList>
            <person name="Kuncharoen N."/>
            <person name="Kudo T."/>
            <person name="Masahiro Y."/>
            <person name="Ohkuma M."/>
            <person name="Tanasupawat S."/>
        </authorList>
    </citation>
    <scope>NUCLEOTIDE SEQUENCE [LARGE SCALE GENOMIC DNA]</scope>
    <source>
        <strain evidence="8 9">PLAI 1-1</strain>
    </source>
</reference>
<feature type="compositionally biased region" description="Basic and acidic residues" evidence="6">
    <location>
        <begin position="17"/>
        <end position="32"/>
    </location>
</feature>
<dbReference type="GO" id="GO:0006355">
    <property type="term" value="P:regulation of DNA-templated transcription"/>
    <property type="evidence" value="ECO:0007669"/>
    <property type="project" value="InterPro"/>
</dbReference>
<dbReference type="EMBL" id="SJJR01000004">
    <property type="protein sequence ID" value="TCB98461.1"/>
    <property type="molecule type" value="Genomic_DNA"/>
</dbReference>